<keyword evidence="3 4" id="KW-0862">Zinc</keyword>
<evidence type="ECO:0000313" key="8">
    <source>
        <dbReference type="Proteomes" id="UP001190926"/>
    </source>
</evidence>
<dbReference type="EMBL" id="SDAM02000177">
    <property type="protein sequence ID" value="KAH6825238.1"/>
    <property type="molecule type" value="Genomic_DNA"/>
</dbReference>
<protein>
    <recommendedName>
        <fullName evidence="6">C3H1-type domain-containing protein</fullName>
    </recommendedName>
</protein>
<organism evidence="7 8">
    <name type="scientific">Perilla frutescens var. hirtella</name>
    <name type="common">Perilla citriodora</name>
    <name type="synonym">Perilla setoyensis</name>
    <dbReference type="NCBI Taxonomy" id="608512"/>
    <lineage>
        <taxon>Eukaryota</taxon>
        <taxon>Viridiplantae</taxon>
        <taxon>Streptophyta</taxon>
        <taxon>Embryophyta</taxon>
        <taxon>Tracheophyta</taxon>
        <taxon>Spermatophyta</taxon>
        <taxon>Magnoliopsida</taxon>
        <taxon>eudicotyledons</taxon>
        <taxon>Gunneridae</taxon>
        <taxon>Pentapetalae</taxon>
        <taxon>asterids</taxon>
        <taxon>lamiids</taxon>
        <taxon>Lamiales</taxon>
        <taxon>Lamiaceae</taxon>
        <taxon>Nepetoideae</taxon>
        <taxon>Elsholtzieae</taxon>
        <taxon>Perilla</taxon>
    </lineage>
</organism>
<dbReference type="PANTHER" id="PTHR14493">
    <property type="entry name" value="UNKEMPT FAMILY MEMBER"/>
    <property type="match status" value="1"/>
</dbReference>
<dbReference type="InterPro" id="IPR000571">
    <property type="entry name" value="Znf_CCCH"/>
</dbReference>
<evidence type="ECO:0000313" key="7">
    <source>
        <dbReference type="EMBL" id="KAH6825238.1"/>
    </source>
</evidence>
<evidence type="ECO:0000256" key="5">
    <source>
        <dbReference type="SAM" id="MobiDB-lite"/>
    </source>
</evidence>
<feature type="compositionally biased region" description="Pro residues" evidence="5">
    <location>
        <begin position="211"/>
        <end position="220"/>
    </location>
</feature>
<feature type="compositionally biased region" description="Low complexity" evidence="5">
    <location>
        <begin position="237"/>
        <end position="247"/>
    </location>
</feature>
<evidence type="ECO:0000256" key="3">
    <source>
        <dbReference type="ARBA" id="ARBA00022833"/>
    </source>
</evidence>
<feature type="zinc finger region" description="C3H1-type" evidence="4">
    <location>
        <begin position="37"/>
        <end position="62"/>
    </location>
</feature>
<evidence type="ECO:0000256" key="4">
    <source>
        <dbReference type="PROSITE-ProRule" id="PRU00723"/>
    </source>
</evidence>
<name>A0AAD4J133_PERFH</name>
<feature type="region of interest" description="Disordered" evidence="5">
    <location>
        <begin position="165"/>
        <end position="290"/>
    </location>
</feature>
<keyword evidence="2 4" id="KW-0863">Zinc-finger</keyword>
<accession>A0AAD4J133</accession>
<keyword evidence="1 4" id="KW-0479">Metal-binding</keyword>
<dbReference type="AlphaFoldDB" id="A0AAD4J133"/>
<evidence type="ECO:0000256" key="2">
    <source>
        <dbReference type="ARBA" id="ARBA00022771"/>
    </source>
</evidence>
<sequence>MGVHHSLDSFMINQYKVRMWDCPGDRTRRRDPNRYVYRPERCPKFWAGCPEGDACELAHGDYEFWFHPQYYRVYPCIFAPNCPTTICPYFHTYQESRSPFILNQPATVPHHNSVLQGSSSSTNQQPRLADHDSVLQGSSLSVAYSNQRLADYSSVLQGSSSSVACSNQQPRFSYDHDFPELKSPPLRKKKTPSRPPRPPMTQQPNSQSLTYPPPPPPPPRSGLGPIARPRRTNIGEQQQQQQQQPPQSVLVPLLPTDVSRAFPHLLADAASSEEARSKRKHDHEAGSSNS</sequence>
<keyword evidence="8" id="KW-1185">Reference proteome</keyword>
<dbReference type="InterPro" id="IPR045234">
    <property type="entry name" value="Unkempt-like"/>
</dbReference>
<evidence type="ECO:0000259" key="6">
    <source>
        <dbReference type="PROSITE" id="PS50103"/>
    </source>
</evidence>
<comment type="caution">
    <text evidence="7">The sequence shown here is derived from an EMBL/GenBank/DDBJ whole genome shotgun (WGS) entry which is preliminary data.</text>
</comment>
<dbReference type="GO" id="GO:0008270">
    <property type="term" value="F:zinc ion binding"/>
    <property type="evidence" value="ECO:0007669"/>
    <property type="project" value="UniProtKB-KW"/>
</dbReference>
<dbReference type="Proteomes" id="UP001190926">
    <property type="component" value="Unassembled WGS sequence"/>
</dbReference>
<proteinExistence type="predicted"/>
<reference evidence="7 8" key="1">
    <citation type="journal article" date="2021" name="Nat. Commun.">
        <title>Incipient diploidization of the medicinal plant Perilla within 10,000 years.</title>
        <authorList>
            <person name="Zhang Y."/>
            <person name="Shen Q."/>
            <person name="Leng L."/>
            <person name="Zhang D."/>
            <person name="Chen S."/>
            <person name="Shi Y."/>
            <person name="Ning Z."/>
            <person name="Chen S."/>
        </authorList>
    </citation>
    <scope>NUCLEOTIDE SEQUENCE [LARGE SCALE GENOMIC DNA]</scope>
    <source>
        <strain evidence="8">cv. PC099</strain>
    </source>
</reference>
<evidence type="ECO:0000256" key="1">
    <source>
        <dbReference type="ARBA" id="ARBA00022723"/>
    </source>
</evidence>
<dbReference type="PANTHER" id="PTHR14493:SF50">
    <property type="entry name" value="RING FINGER PROTEIN UNKEMPT"/>
    <property type="match status" value="1"/>
</dbReference>
<gene>
    <name evidence="7" type="ORF">C2S53_018750</name>
</gene>
<feature type="domain" description="C3H1-type" evidence="6">
    <location>
        <begin position="37"/>
        <end position="62"/>
    </location>
</feature>
<dbReference type="PROSITE" id="PS50103">
    <property type="entry name" value="ZF_C3H1"/>
    <property type="match status" value="1"/>
</dbReference>